<accession>A0A5A9MY08</accession>
<comment type="caution">
    <text evidence="10">The sequence shown here is derived from an EMBL/GenBank/DDBJ whole genome shotgun (WGS) entry which is preliminary data.</text>
</comment>
<evidence type="ECO:0000313" key="11">
    <source>
        <dbReference type="Proteomes" id="UP000324632"/>
    </source>
</evidence>
<dbReference type="GO" id="GO:0005634">
    <property type="term" value="C:nucleus"/>
    <property type="evidence" value="ECO:0007669"/>
    <property type="project" value="UniProtKB-SubCell"/>
</dbReference>
<proteinExistence type="predicted"/>
<dbReference type="Pfam" id="PF00096">
    <property type="entry name" value="zf-C2H2"/>
    <property type="match status" value="3"/>
</dbReference>
<evidence type="ECO:0000256" key="8">
    <source>
        <dbReference type="SAM" id="MobiDB-lite"/>
    </source>
</evidence>
<keyword evidence="2" id="KW-0479">Metal-binding</keyword>
<evidence type="ECO:0000256" key="7">
    <source>
        <dbReference type="PROSITE-ProRule" id="PRU00042"/>
    </source>
</evidence>
<dbReference type="InterPro" id="IPR013087">
    <property type="entry name" value="Znf_C2H2_type"/>
</dbReference>
<dbReference type="InterPro" id="IPR036236">
    <property type="entry name" value="Znf_C2H2_sf"/>
</dbReference>
<evidence type="ECO:0000256" key="2">
    <source>
        <dbReference type="ARBA" id="ARBA00022723"/>
    </source>
</evidence>
<comment type="subcellular location">
    <subcellularLocation>
        <location evidence="1">Nucleus</location>
    </subcellularLocation>
</comment>
<evidence type="ECO:0000256" key="5">
    <source>
        <dbReference type="ARBA" id="ARBA00022833"/>
    </source>
</evidence>
<keyword evidence="11" id="KW-1185">Reference proteome</keyword>
<evidence type="ECO:0000256" key="1">
    <source>
        <dbReference type="ARBA" id="ARBA00004123"/>
    </source>
</evidence>
<dbReference type="Proteomes" id="UP000324632">
    <property type="component" value="Chromosome 24"/>
</dbReference>
<feature type="domain" description="C2H2-type" evidence="9">
    <location>
        <begin position="182"/>
        <end position="211"/>
    </location>
</feature>
<evidence type="ECO:0000256" key="4">
    <source>
        <dbReference type="ARBA" id="ARBA00022771"/>
    </source>
</evidence>
<name>A0A5A9MY08_9TELE</name>
<dbReference type="GO" id="GO:0000978">
    <property type="term" value="F:RNA polymerase II cis-regulatory region sequence-specific DNA binding"/>
    <property type="evidence" value="ECO:0007669"/>
    <property type="project" value="TreeGrafter"/>
</dbReference>
<dbReference type="PROSITE" id="PS50157">
    <property type="entry name" value="ZINC_FINGER_C2H2_2"/>
    <property type="match status" value="3"/>
</dbReference>
<feature type="compositionally biased region" description="Low complexity" evidence="8">
    <location>
        <begin position="165"/>
        <end position="177"/>
    </location>
</feature>
<dbReference type="GO" id="GO:0008270">
    <property type="term" value="F:zinc ion binding"/>
    <property type="evidence" value="ECO:0007669"/>
    <property type="project" value="UniProtKB-KW"/>
</dbReference>
<reference evidence="10 11" key="1">
    <citation type="journal article" date="2019" name="Mol. Ecol. Resour.">
        <title>Chromosome-level genome assembly of Triplophysa tibetana, a fish adapted to the harsh high-altitude environment of the Tibetan Plateau.</title>
        <authorList>
            <person name="Yang X."/>
            <person name="Liu H."/>
            <person name="Ma Z."/>
            <person name="Zou Y."/>
            <person name="Zou M."/>
            <person name="Mao Y."/>
            <person name="Li X."/>
            <person name="Wang H."/>
            <person name="Chen T."/>
            <person name="Wang W."/>
            <person name="Yang R."/>
        </authorList>
    </citation>
    <scope>NUCLEOTIDE SEQUENCE [LARGE SCALE GENOMIC DNA]</scope>
    <source>
        <strain evidence="10">TTIB1903HZAU</strain>
        <tissue evidence="10">Muscle</tissue>
    </source>
</reference>
<dbReference type="FunFam" id="3.30.160.60:FF:000018">
    <property type="entry name" value="Krueppel-like factor 15"/>
    <property type="match status" value="1"/>
</dbReference>
<dbReference type="Gene3D" id="3.30.160.60">
    <property type="entry name" value="Classic Zinc Finger"/>
    <property type="match status" value="3"/>
</dbReference>
<keyword evidence="5" id="KW-0862">Zinc</keyword>
<dbReference type="FunFam" id="3.30.160.60:FF:000100">
    <property type="entry name" value="Zinc finger 45-like"/>
    <property type="match status" value="1"/>
</dbReference>
<dbReference type="FunFam" id="3.30.160.60:FF:000125">
    <property type="entry name" value="Putative zinc finger protein 143"/>
    <property type="match status" value="1"/>
</dbReference>
<feature type="domain" description="C2H2-type" evidence="9">
    <location>
        <begin position="242"/>
        <end position="269"/>
    </location>
</feature>
<evidence type="ECO:0000256" key="6">
    <source>
        <dbReference type="ARBA" id="ARBA00023242"/>
    </source>
</evidence>
<dbReference type="PANTHER" id="PTHR23235:SF64">
    <property type="entry name" value="KRUEPPEL-LIKE FACTOR 10"/>
    <property type="match status" value="1"/>
</dbReference>
<keyword evidence="3" id="KW-0677">Repeat</keyword>
<feature type="compositionally biased region" description="Polar residues" evidence="8">
    <location>
        <begin position="144"/>
        <end position="154"/>
    </location>
</feature>
<dbReference type="GO" id="GO:0000981">
    <property type="term" value="F:DNA-binding transcription factor activity, RNA polymerase II-specific"/>
    <property type="evidence" value="ECO:0007669"/>
    <property type="project" value="TreeGrafter"/>
</dbReference>
<evidence type="ECO:0000256" key="3">
    <source>
        <dbReference type="ARBA" id="ARBA00022737"/>
    </source>
</evidence>
<dbReference type="EMBL" id="SOYY01000024">
    <property type="protein sequence ID" value="KAA0702622.1"/>
    <property type="molecule type" value="Genomic_DNA"/>
</dbReference>
<keyword evidence="4 7" id="KW-0863">Zinc-finger</keyword>
<dbReference type="SMART" id="SM00355">
    <property type="entry name" value="ZnF_C2H2"/>
    <property type="match status" value="3"/>
</dbReference>
<sequence>MTPPYSPHSEPLQGSRSPAHEPRCHAISVIRHTSDAQPSTNTFSPAETSHIKCSSANRHTHLNTPRCQSDDPRDFKLTQRLSSEAPSAPRPVSESVQSISVFQINPLTLRSLVSVPPQPNCQRSVFFVPEGSVMVVVPQSAAPQQTFTSPSSGLRFTAIAPAPDPNSSSNISETSPSRPRDHVCAHPDCGKTYFKSSHLKAHLRTHTGEKPFQCSWEGCPRRFTRSDELSRHRHTHTGEKRFACPVCHTRFMRSDHLAKHANRHLTSRRTPVWQKEFRRLNIAAVCCTLQPLAPKTQTQMDLEENIVEGQSYSMSWITVE</sequence>
<organism evidence="10 11">
    <name type="scientific">Triplophysa tibetana</name>
    <dbReference type="NCBI Taxonomy" id="1572043"/>
    <lineage>
        <taxon>Eukaryota</taxon>
        <taxon>Metazoa</taxon>
        <taxon>Chordata</taxon>
        <taxon>Craniata</taxon>
        <taxon>Vertebrata</taxon>
        <taxon>Euteleostomi</taxon>
        <taxon>Actinopterygii</taxon>
        <taxon>Neopterygii</taxon>
        <taxon>Teleostei</taxon>
        <taxon>Ostariophysi</taxon>
        <taxon>Cypriniformes</taxon>
        <taxon>Nemacheilidae</taxon>
        <taxon>Triplophysa</taxon>
    </lineage>
</organism>
<feature type="domain" description="C2H2-type" evidence="9">
    <location>
        <begin position="212"/>
        <end position="241"/>
    </location>
</feature>
<feature type="region of interest" description="Disordered" evidence="8">
    <location>
        <begin position="144"/>
        <end position="182"/>
    </location>
</feature>
<keyword evidence="6" id="KW-0539">Nucleus</keyword>
<dbReference type="PROSITE" id="PS00028">
    <property type="entry name" value="ZINC_FINGER_C2H2_1"/>
    <property type="match status" value="3"/>
</dbReference>
<dbReference type="AlphaFoldDB" id="A0A5A9MY08"/>
<gene>
    <name evidence="10" type="ORF">E1301_Tti011292</name>
</gene>
<feature type="compositionally biased region" description="Polar residues" evidence="8">
    <location>
        <begin position="35"/>
        <end position="50"/>
    </location>
</feature>
<protein>
    <submittedName>
        <fullName evidence="10">Krueppel-like factor 10</fullName>
    </submittedName>
</protein>
<dbReference type="PANTHER" id="PTHR23235">
    <property type="entry name" value="KRUEPPEL-LIKE TRANSCRIPTION FACTOR"/>
    <property type="match status" value="1"/>
</dbReference>
<feature type="region of interest" description="Disordered" evidence="8">
    <location>
        <begin position="1"/>
        <end position="50"/>
    </location>
</feature>
<dbReference type="SUPFAM" id="SSF57667">
    <property type="entry name" value="beta-beta-alpha zinc fingers"/>
    <property type="match status" value="2"/>
</dbReference>
<evidence type="ECO:0000259" key="9">
    <source>
        <dbReference type="PROSITE" id="PS50157"/>
    </source>
</evidence>
<evidence type="ECO:0000313" key="10">
    <source>
        <dbReference type="EMBL" id="KAA0702622.1"/>
    </source>
</evidence>